<keyword evidence="3" id="KW-0804">Transcription</keyword>
<dbReference type="SUPFAM" id="SSF57701">
    <property type="entry name" value="Zn2/Cys6 DNA-binding domain"/>
    <property type="match status" value="1"/>
</dbReference>
<dbReference type="CDD" id="cd00067">
    <property type="entry name" value="GAL4"/>
    <property type="match status" value="1"/>
</dbReference>
<dbReference type="SMART" id="SM00066">
    <property type="entry name" value="GAL4"/>
    <property type="match status" value="1"/>
</dbReference>
<dbReference type="VEuPathDB" id="FungiDB:AO090012000107"/>
<evidence type="ECO:0000259" key="5">
    <source>
        <dbReference type="PROSITE" id="PS50048"/>
    </source>
</evidence>
<keyword evidence="2" id="KW-0238">DNA-binding</keyword>
<reference evidence="6 7" key="1">
    <citation type="submission" date="2016-10" db="EMBL/GenBank/DDBJ databases">
        <title>Genome sequencing of Aspergillus oryzae BCC7051.</title>
        <authorList>
            <person name="Thammarongtham C."/>
            <person name="Vorapreeda T."/>
            <person name="Nookaew I."/>
            <person name="Srisuk T."/>
            <person name="Land M."/>
            <person name="Jeennor S."/>
            <person name="Laoteng K."/>
        </authorList>
    </citation>
    <scope>NUCLEOTIDE SEQUENCE [LARGE SCALE GENOMIC DNA]</scope>
    <source>
        <strain evidence="6 7">BCC7051</strain>
    </source>
</reference>
<evidence type="ECO:0000313" key="6">
    <source>
        <dbReference type="EMBL" id="OOO10917.1"/>
    </source>
</evidence>
<dbReference type="InterPro" id="IPR002347">
    <property type="entry name" value="SDR_fam"/>
</dbReference>
<evidence type="ECO:0000313" key="7">
    <source>
        <dbReference type="Proteomes" id="UP000190312"/>
    </source>
</evidence>
<dbReference type="PANTHER" id="PTHR47657:SF11">
    <property type="entry name" value="FINGER DOMAIN PROTEIN, PUTATIVE (AFU_ORTHOLOGUE AFUA_1G01650)-RELATED"/>
    <property type="match status" value="1"/>
</dbReference>
<dbReference type="PROSITE" id="PS00463">
    <property type="entry name" value="ZN2_CY6_FUNGAL_1"/>
    <property type="match status" value="1"/>
</dbReference>
<evidence type="ECO:0000256" key="3">
    <source>
        <dbReference type="ARBA" id="ARBA00023163"/>
    </source>
</evidence>
<keyword evidence="4" id="KW-0539">Nucleus</keyword>
<feature type="domain" description="Zn(2)-C6 fungal-type" evidence="5">
    <location>
        <begin position="389"/>
        <end position="419"/>
    </location>
</feature>
<dbReference type="GO" id="GO:0009893">
    <property type="term" value="P:positive regulation of metabolic process"/>
    <property type="evidence" value="ECO:0007669"/>
    <property type="project" value="UniProtKB-ARBA"/>
</dbReference>
<evidence type="ECO:0000256" key="4">
    <source>
        <dbReference type="ARBA" id="ARBA00023242"/>
    </source>
</evidence>
<dbReference type="EMBL" id="MKZY01000003">
    <property type="protein sequence ID" value="OOO10917.1"/>
    <property type="molecule type" value="Genomic_DNA"/>
</dbReference>
<dbReference type="SUPFAM" id="SSF51735">
    <property type="entry name" value="NAD(P)-binding Rossmann-fold domains"/>
    <property type="match status" value="1"/>
</dbReference>
<evidence type="ECO:0000256" key="1">
    <source>
        <dbReference type="ARBA" id="ARBA00023015"/>
    </source>
</evidence>
<dbReference type="OrthoDB" id="1933717at2759"/>
<dbReference type="GO" id="GO:0000981">
    <property type="term" value="F:DNA-binding transcription factor activity, RNA polymerase II-specific"/>
    <property type="evidence" value="ECO:0007669"/>
    <property type="project" value="InterPro"/>
</dbReference>
<dbReference type="AlphaFoldDB" id="A0A1S9DPC9"/>
<dbReference type="PANTHER" id="PTHR47657">
    <property type="entry name" value="STEROL REGULATORY ELEMENT-BINDING PROTEIN ECM22"/>
    <property type="match status" value="1"/>
</dbReference>
<dbReference type="eggNOG" id="KOG0725">
    <property type="taxonomic scope" value="Eukaryota"/>
</dbReference>
<sequence>MANAIEYATPISFTKTWHTEPYPFISPSRPELSAEGKNVVVLGGSAGIGNAISVAFAQAGPKSITIVGRRLEKLQEAAEKVTAAVSDSATQVLVESANLQDRAQVDRAYQSVVDKVGKIDILVINAVLLPAPGGLTNYKPEELVRTIEGNLLIVMNAFQAFLPIAGPEPVVLHTSTCLANIAPTPGLAGYSISKATCLKAIDYFAMENPHVHVVSIQPGWVATASNGYQEEAPDKAELPGQFYVWLASPEAKFLKGKFVWANWDAQELLERASEIQSTKLLNWVVEGIPILGVGQATFLLPQQVLIVLRISTIYAGRYAPGKSTIRARVSAISAQVIVSTNRDSYFVPETPEDDRTEISQAMAVKSGKQKEVAIPRLRIRKAHRKSRQGCRNCKLRRVKCDEVQPSCQRCTAYGVLCNYGSNAPDLQMAREMEDPAVISADTTTTLELTREDKDYLISFEKSGTLVTIATVRHKEVLQLACLNPYLMHVVLAISAMHNRHRGMPTPRGPSSFESYHISQCAALLSRKLSQPLRAEDRDTLWMTSTLLGIISTSSISSLTPEEAWPLKLSDTSDLEWLRMAEGKLAVWRLADPLRPNSLFRDMAEEYTQIATLLYNSVIIPGH</sequence>
<gene>
    <name evidence="6" type="ORF">OAory_01073870</name>
</gene>
<dbReference type="CDD" id="cd05233">
    <property type="entry name" value="SDR_c"/>
    <property type="match status" value="1"/>
</dbReference>
<proteinExistence type="predicted"/>
<dbReference type="Pfam" id="PF00172">
    <property type="entry name" value="Zn_clus"/>
    <property type="match status" value="1"/>
</dbReference>
<dbReference type="InterPro" id="IPR036291">
    <property type="entry name" value="NAD(P)-bd_dom_sf"/>
</dbReference>
<dbReference type="GO" id="GO:0008270">
    <property type="term" value="F:zinc ion binding"/>
    <property type="evidence" value="ECO:0007669"/>
    <property type="project" value="InterPro"/>
</dbReference>
<organism evidence="6 7">
    <name type="scientific">Aspergillus oryzae</name>
    <name type="common">Yellow koji mold</name>
    <dbReference type="NCBI Taxonomy" id="5062"/>
    <lineage>
        <taxon>Eukaryota</taxon>
        <taxon>Fungi</taxon>
        <taxon>Dikarya</taxon>
        <taxon>Ascomycota</taxon>
        <taxon>Pezizomycotina</taxon>
        <taxon>Eurotiomycetes</taxon>
        <taxon>Eurotiomycetidae</taxon>
        <taxon>Eurotiales</taxon>
        <taxon>Aspergillaceae</taxon>
        <taxon>Aspergillus</taxon>
        <taxon>Aspergillus subgen. Circumdati</taxon>
    </lineage>
</organism>
<dbReference type="Pfam" id="PF00106">
    <property type="entry name" value="adh_short"/>
    <property type="match status" value="1"/>
</dbReference>
<keyword evidence="1" id="KW-0805">Transcription regulation</keyword>
<comment type="caution">
    <text evidence="6">The sequence shown here is derived from an EMBL/GenBank/DDBJ whole genome shotgun (WGS) entry which is preliminary data.</text>
</comment>
<name>A0A1S9DPC9_ASPOZ</name>
<dbReference type="Gene3D" id="3.40.50.720">
    <property type="entry name" value="NAD(P)-binding Rossmann-like Domain"/>
    <property type="match status" value="1"/>
</dbReference>
<dbReference type="InterPro" id="IPR001138">
    <property type="entry name" value="Zn2Cys6_DnaBD"/>
</dbReference>
<dbReference type="GO" id="GO:0003677">
    <property type="term" value="F:DNA binding"/>
    <property type="evidence" value="ECO:0007669"/>
    <property type="project" value="UniProtKB-KW"/>
</dbReference>
<dbReference type="InterPro" id="IPR052400">
    <property type="entry name" value="Zn2-C6_fungal_TF"/>
</dbReference>
<dbReference type="PROSITE" id="PS50048">
    <property type="entry name" value="ZN2_CY6_FUNGAL_2"/>
    <property type="match status" value="1"/>
</dbReference>
<dbReference type="PRINTS" id="PR00081">
    <property type="entry name" value="GDHRDH"/>
</dbReference>
<dbReference type="Proteomes" id="UP000190312">
    <property type="component" value="Unassembled WGS sequence"/>
</dbReference>
<dbReference type="InterPro" id="IPR036864">
    <property type="entry name" value="Zn2-C6_fun-type_DNA-bd_sf"/>
</dbReference>
<accession>A0A1S9DPC9</accession>
<evidence type="ECO:0000256" key="2">
    <source>
        <dbReference type="ARBA" id="ARBA00023125"/>
    </source>
</evidence>
<dbReference type="Gene3D" id="4.10.240.10">
    <property type="entry name" value="Zn(2)-C6 fungal-type DNA-binding domain"/>
    <property type="match status" value="1"/>
</dbReference>
<protein>
    <submittedName>
        <fullName evidence="6">Short-chain dehydrogenase/reductase SDR</fullName>
    </submittedName>
</protein>